<reference evidence="2 3" key="1">
    <citation type="submission" date="2021-07" db="EMBL/GenBank/DDBJ databases">
        <title>Genome data of Colletotrichum spaethianum.</title>
        <authorList>
            <person name="Utami Y.D."/>
            <person name="Hiruma K."/>
        </authorList>
    </citation>
    <scope>NUCLEOTIDE SEQUENCE [LARGE SCALE GENOMIC DNA]</scope>
    <source>
        <strain evidence="2 3">MAFF 242679</strain>
    </source>
</reference>
<feature type="compositionally biased region" description="Basic residues" evidence="1">
    <location>
        <begin position="267"/>
        <end position="284"/>
    </location>
</feature>
<feature type="region of interest" description="Disordered" evidence="1">
    <location>
        <begin position="1"/>
        <end position="30"/>
    </location>
</feature>
<feature type="compositionally biased region" description="Basic and acidic residues" evidence="1">
    <location>
        <begin position="251"/>
        <end position="266"/>
    </location>
</feature>
<gene>
    <name evidence="2" type="ORF">ColLi_06763</name>
</gene>
<name>A0AA37GNJ4_9PEZI</name>
<proteinExistence type="predicted"/>
<feature type="compositionally biased region" description="Polar residues" evidence="1">
    <location>
        <begin position="310"/>
        <end position="323"/>
    </location>
</feature>
<feature type="compositionally biased region" description="Basic and acidic residues" evidence="1">
    <location>
        <begin position="285"/>
        <end position="294"/>
    </location>
</feature>
<dbReference type="EMBL" id="BPPX01000013">
    <property type="protein sequence ID" value="GJC83925.1"/>
    <property type="molecule type" value="Genomic_DNA"/>
</dbReference>
<keyword evidence="3" id="KW-1185">Reference proteome</keyword>
<dbReference type="AlphaFoldDB" id="A0AA37GNJ4"/>
<evidence type="ECO:0000256" key="1">
    <source>
        <dbReference type="SAM" id="MobiDB-lite"/>
    </source>
</evidence>
<protein>
    <submittedName>
        <fullName evidence="2">Uncharacterized protein</fullName>
    </submittedName>
</protein>
<evidence type="ECO:0000313" key="2">
    <source>
        <dbReference type="EMBL" id="GJC83925.1"/>
    </source>
</evidence>
<evidence type="ECO:0000313" key="3">
    <source>
        <dbReference type="Proteomes" id="UP001055172"/>
    </source>
</evidence>
<organism evidence="2 3">
    <name type="scientific">Colletotrichum liriopes</name>
    <dbReference type="NCBI Taxonomy" id="708192"/>
    <lineage>
        <taxon>Eukaryota</taxon>
        <taxon>Fungi</taxon>
        <taxon>Dikarya</taxon>
        <taxon>Ascomycota</taxon>
        <taxon>Pezizomycotina</taxon>
        <taxon>Sordariomycetes</taxon>
        <taxon>Hypocreomycetidae</taxon>
        <taxon>Glomerellales</taxon>
        <taxon>Glomerellaceae</taxon>
        <taxon>Colletotrichum</taxon>
        <taxon>Colletotrichum spaethianum species complex</taxon>
    </lineage>
</organism>
<comment type="caution">
    <text evidence="2">The sequence shown here is derived from an EMBL/GenBank/DDBJ whole genome shotgun (WGS) entry which is preliminary data.</text>
</comment>
<dbReference type="Proteomes" id="UP001055172">
    <property type="component" value="Unassembled WGS sequence"/>
</dbReference>
<sequence length="323" mass="36618">MEQFKKDLRQKKTRGTVDLPQDTEIATGSDPKHEGVWVGWYLPLMAVPGWDTKLKGCSVERLVRHTHAAQSSLVQKLGSEQTALKNADKTEGFQILRPCLPRSDDGKLQSNLPWTRNFFVSFHREFRNDELTCSESRESEWKELIYAITSQGTDPADRKVTLRSGDVKLLTDVYAHLAEYVATKDKGHMDAARFMQKEVVGDAEAQKAIEEFRAHDTIETAYRSAVEKVESTSTLAGLSENETLYSDIRGSHEGEECNSHGVAEKHAVHKKPEKTKKSKKHRHGREAGDKENRQAKRRKIDHQESEANTRGHQAQELSTNELK</sequence>
<accession>A0AA37GNJ4</accession>
<feature type="region of interest" description="Disordered" evidence="1">
    <location>
        <begin position="251"/>
        <end position="323"/>
    </location>
</feature>